<name>A0ABW7P7A8_9ACTN</name>
<dbReference type="PROSITE" id="PS51257">
    <property type="entry name" value="PROKAR_LIPOPROTEIN"/>
    <property type="match status" value="1"/>
</dbReference>
<dbReference type="InterPro" id="IPR036182">
    <property type="entry name" value="PCuAC_sf"/>
</dbReference>
<gene>
    <name evidence="3" type="ORF">WDV06_02330</name>
</gene>
<dbReference type="RefSeq" id="WP_395507879.1">
    <property type="nucleotide sequence ID" value="NZ_JBBDHD010000003.1"/>
</dbReference>
<accession>A0ABW7P7A8</accession>
<dbReference type="InterPro" id="IPR007410">
    <property type="entry name" value="LpqE-like"/>
</dbReference>
<dbReference type="InterPro" id="IPR058248">
    <property type="entry name" value="Lxx211020-like"/>
</dbReference>
<feature type="signal peptide" evidence="2">
    <location>
        <begin position="1"/>
        <end position="20"/>
    </location>
</feature>
<evidence type="ECO:0000313" key="4">
    <source>
        <dbReference type="Proteomes" id="UP001610631"/>
    </source>
</evidence>
<dbReference type="Proteomes" id="UP001610631">
    <property type="component" value="Unassembled WGS sequence"/>
</dbReference>
<dbReference type="PANTHER" id="PTHR36302:SF1">
    <property type="entry name" value="COPPER CHAPERONE PCU(A)C"/>
    <property type="match status" value="1"/>
</dbReference>
<comment type="caution">
    <text evidence="3">The sequence shown here is derived from an EMBL/GenBank/DDBJ whole genome shotgun (WGS) entry which is preliminary data.</text>
</comment>
<evidence type="ECO:0000256" key="2">
    <source>
        <dbReference type="SAM" id="SignalP"/>
    </source>
</evidence>
<evidence type="ECO:0000313" key="3">
    <source>
        <dbReference type="EMBL" id="MFH7593930.1"/>
    </source>
</evidence>
<feature type="chain" id="PRO_5045459572" evidence="2">
    <location>
        <begin position="21"/>
        <end position="179"/>
    </location>
</feature>
<dbReference type="PANTHER" id="PTHR36302">
    <property type="entry name" value="BLR7088 PROTEIN"/>
    <property type="match status" value="1"/>
</dbReference>
<sequence>MNTRTTRTLAAALSLTAALAISGCSSSSPSSSSSSGSESSSKASAGTKAEESAKPKMTVSGGYMPEPVNDKMAGAFMVIKNDSKTADKLLGVTSPLSDDLQVHETKDQKMQQVQSMDVPAGGELNLERGGNHIMFMGLKNKPNVGDKVTIELRFEKADPVKVELDVKERTYNPQNSTAH</sequence>
<proteinExistence type="predicted"/>
<dbReference type="EMBL" id="JBBDHD010000003">
    <property type="protein sequence ID" value="MFH7593930.1"/>
    <property type="molecule type" value="Genomic_DNA"/>
</dbReference>
<keyword evidence="4" id="KW-1185">Reference proteome</keyword>
<dbReference type="Pfam" id="PF04314">
    <property type="entry name" value="PCuAC"/>
    <property type="match status" value="1"/>
</dbReference>
<evidence type="ECO:0000256" key="1">
    <source>
        <dbReference type="SAM" id="MobiDB-lite"/>
    </source>
</evidence>
<protein>
    <submittedName>
        <fullName evidence="3">Copper chaperone PCu(A)C</fullName>
    </submittedName>
</protein>
<organism evidence="3 4">
    <name type="scientific">Streptomyces racemochromogenes</name>
    <dbReference type="NCBI Taxonomy" id="67353"/>
    <lineage>
        <taxon>Bacteria</taxon>
        <taxon>Bacillati</taxon>
        <taxon>Actinomycetota</taxon>
        <taxon>Actinomycetes</taxon>
        <taxon>Kitasatosporales</taxon>
        <taxon>Streptomycetaceae</taxon>
        <taxon>Streptomyces</taxon>
    </lineage>
</organism>
<feature type="region of interest" description="Disordered" evidence="1">
    <location>
        <begin position="23"/>
        <end position="65"/>
    </location>
</feature>
<dbReference type="Gene3D" id="2.60.40.1890">
    <property type="entry name" value="PCu(A)C copper chaperone"/>
    <property type="match status" value="1"/>
</dbReference>
<dbReference type="SUPFAM" id="SSF110087">
    <property type="entry name" value="DR1885-like metal-binding protein"/>
    <property type="match status" value="1"/>
</dbReference>
<reference evidence="3 4" key="1">
    <citation type="submission" date="2024-03" db="EMBL/GenBank/DDBJ databases">
        <title>Whole genome sequencing of Streptomyces racemochromogenes, to identify antimicrobial biosynthetic gene clusters.</title>
        <authorList>
            <person name="Suryawanshi P."/>
            <person name="Krishnaraj P.U."/>
            <person name="Arun Y.P."/>
            <person name="Suryawanshi M.P."/>
            <person name="Rakshit O."/>
        </authorList>
    </citation>
    <scope>NUCLEOTIDE SEQUENCE [LARGE SCALE GENOMIC DNA]</scope>
    <source>
        <strain evidence="3 4">AUDT626</strain>
    </source>
</reference>
<feature type="compositionally biased region" description="Low complexity" evidence="1">
    <location>
        <begin position="23"/>
        <end position="47"/>
    </location>
</feature>
<keyword evidence="2" id="KW-0732">Signal</keyword>